<dbReference type="PANTHER" id="PTHR38591:SF1">
    <property type="entry name" value="BLL1000 PROTEIN"/>
    <property type="match status" value="1"/>
</dbReference>
<evidence type="ECO:0000256" key="1">
    <source>
        <dbReference type="SAM" id="MobiDB-lite"/>
    </source>
</evidence>
<keyword evidence="2" id="KW-0732">Signal</keyword>
<organism evidence="4 5">
    <name type="scientific">Malikia granosa</name>
    <dbReference type="NCBI Taxonomy" id="263067"/>
    <lineage>
        <taxon>Bacteria</taxon>
        <taxon>Pseudomonadati</taxon>
        <taxon>Pseudomonadota</taxon>
        <taxon>Betaproteobacteria</taxon>
        <taxon>Burkholderiales</taxon>
        <taxon>Comamonadaceae</taxon>
        <taxon>Malikia</taxon>
    </lineage>
</organism>
<proteinExistence type="predicted"/>
<feature type="signal peptide" evidence="2">
    <location>
        <begin position="1"/>
        <end position="32"/>
    </location>
</feature>
<evidence type="ECO:0000313" key="5">
    <source>
        <dbReference type="Proteomes" id="UP000238589"/>
    </source>
</evidence>
<dbReference type="Pfam" id="PF07143">
    <property type="entry name" value="CrtC"/>
    <property type="match status" value="1"/>
</dbReference>
<feature type="chain" id="PRO_5015665113" evidence="2">
    <location>
        <begin position="33"/>
        <end position="431"/>
    </location>
</feature>
<evidence type="ECO:0000256" key="2">
    <source>
        <dbReference type="SAM" id="SignalP"/>
    </source>
</evidence>
<gene>
    <name evidence="4" type="ORF">C6P64_06180</name>
</gene>
<protein>
    <submittedName>
        <fullName evidence="4">Carotenoid 1,2-hydratase</fullName>
    </submittedName>
</protein>
<feature type="domain" description="AttH" evidence="3">
    <location>
        <begin position="84"/>
        <end position="286"/>
    </location>
</feature>
<dbReference type="Gene3D" id="2.40.370.10">
    <property type="entry name" value="AttH-like domain"/>
    <property type="match status" value="2"/>
</dbReference>
<dbReference type="Pfam" id="PF17186">
    <property type="entry name" value="Lipocalin_9"/>
    <property type="match status" value="1"/>
</dbReference>
<dbReference type="EMBL" id="PVLQ01000020">
    <property type="protein sequence ID" value="PRD66051.1"/>
    <property type="molecule type" value="Genomic_DNA"/>
</dbReference>
<name>A0A2S9K6J7_9BURK</name>
<keyword evidence="5" id="KW-1185">Reference proteome</keyword>
<dbReference type="AlphaFoldDB" id="A0A2S9K6J7"/>
<sequence>MNPPFDRLRRRLLLQGLALSGTGALPALPALAAQSSRAAQAAQAAPAVRAAQAAQAAEADAGRLLKPRPLVFPADHGSHNGTRTEWWYLTGWLRDEAQRLYGFQVTFFRSRVDPAQGLRSRLAARQLLFAHAALTDVAAQAHWHDQALVRWNGEPTQWPAGPQANPALPGDAGIPANLVMPPHAAASDTDVRLRGWSLQRQPGVGLGAGAYRTQVRARDFALALDAAPTQPLLLQGDRGWSRKGPSPEQASHYYSQPQLRVSGQLQRAGRSLPVGGLAWLDHEWSEALLHPDAVGWDWIGMNLDDGASLTAFQLRRADGSALWAGGSYRPAPGPTGRQVTRIFQPGEVRFEPGRHWTSPSTGTRYPVEWRIATPAGRFAVAALLDAQELDSRRSTGAVYWEGLSELKPADGGPRLGLGYLELTGYGERLAL</sequence>
<dbReference type="InterPro" id="IPR023374">
    <property type="entry name" value="AttH-like_dom_sf"/>
</dbReference>
<reference evidence="4 5" key="1">
    <citation type="submission" date="2018-03" db="EMBL/GenBank/DDBJ databases">
        <title>Comparative genomics illustrates the genes involved in a hyperalkaliphilic mechanisms of Serpentinomonas isolated from highly-alkaline calcium-rich serpentinized springs.</title>
        <authorList>
            <person name="Suzuki S."/>
            <person name="Ishii S."/>
            <person name="Walworth N."/>
            <person name="Bird L."/>
            <person name="Kuenen J.G."/>
            <person name="Nealson K.H."/>
        </authorList>
    </citation>
    <scope>NUCLEOTIDE SEQUENCE [LARGE SCALE GENOMIC DNA]</scope>
    <source>
        <strain evidence="4 5">P1</strain>
    </source>
</reference>
<dbReference type="InterPro" id="IPR010791">
    <property type="entry name" value="AttH_dom"/>
</dbReference>
<dbReference type="Proteomes" id="UP000238589">
    <property type="component" value="Unassembled WGS sequence"/>
</dbReference>
<comment type="caution">
    <text evidence="4">The sequence shown here is derived from an EMBL/GenBank/DDBJ whole genome shotgun (WGS) entry which is preliminary data.</text>
</comment>
<dbReference type="InterPro" id="IPR006311">
    <property type="entry name" value="TAT_signal"/>
</dbReference>
<dbReference type="OrthoDB" id="9770826at2"/>
<feature type="region of interest" description="Disordered" evidence="1">
    <location>
        <begin position="235"/>
        <end position="255"/>
    </location>
</feature>
<evidence type="ECO:0000259" key="3">
    <source>
        <dbReference type="Pfam" id="PF07143"/>
    </source>
</evidence>
<dbReference type="PANTHER" id="PTHR38591">
    <property type="entry name" value="HYDROLASE"/>
    <property type="match status" value="1"/>
</dbReference>
<evidence type="ECO:0000313" key="4">
    <source>
        <dbReference type="EMBL" id="PRD66051.1"/>
    </source>
</evidence>
<dbReference type="RefSeq" id="WP_105747722.1">
    <property type="nucleotide sequence ID" value="NZ_PVLQ01000020.1"/>
</dbReference>
<dbReference type="PROSITE" id="PS51318">
    <property type="entry name" value="TAT"/>
    <property type="match status" value="1"/>
</dbReference>
<accession>A0A2S9K6J7</accession>
<dbReference type="SUPFAM" id="SSF159245">
    <property type="entry name" value="AttH-like"/>
    <property type="match status" value="1"/>
</dbReference>